<dbReference type="Pfam" id="PF12734">
    <property type="entry name" value="CYSTM"/>
    <property type="match status" value="1"/>
</dbReference>
<evidence type="ECO:0000259" key="5">
    <source>
        <dbReference type="Pfam" id="PF12734"/>
    </source>
</evidence>
<accession>A0A8C5AZG1</accession>
<name>A0A8C5AZG1_GADMO</name>
<evidence type="ECO:0000256" key="1">
    <source>
        <dbReference type="ARBA" id="ARBA00004370"/>
    </source>
</evidence>
<keyword evidence="4" id="KW-0472">Membrane</keyword>
<dbReference type="GeneTree" id="ENSGT00960000189941"/>
<dbReference type="Proteomes" id="UP000694546">
    <property type="component" value="Chromosome 10"/>
</dbReference>
<feature type="domain" description="Cysteine-rich transmembrane" evidence="5">
    <location>
        <begin position="77"/>
        <end position="110"/>
    </location>
</feature>
<dbReference type="InterPro" id="IPR043240">
    <property type="entry name" value="CYSTM1-like"/>
</dbReference>
<dbReference type="PANTHER" id="PTHR47564">
    <property type="entry name" value="CYSTEINE-RICH AND TRANSMEMBRANE DOMAIN-CONTAINING PROTEIN 1"/>
    <property type="match status" value="1"/>
</dbReference>
<evidence type="ECO:0000256" key="3">
    <source>
        <dbReference type="ARBA" id="ARBA00013590"/>
    </source>
</evidence>
<evidence type="ECO:0000256" key="4">
    <source>
        <dbReference type="ARBA" id="ARBA00023136"/>
    </source>
</evidence>
<dbReference type="AlphaFoldDB" id="A0A8C5AZG1"/>
<reference evidence="6" key="1">
    <citation type="submission" date="2025-08" db="UniProtKB">
        <authorList>
            <consortium name="Ensembl"/>
        </authorList>
    </citation>
    <scope>IDENTIFICATION</scope>
</reference>
<keyword evidence="7" id="KW-1185">Reference proteome</keyword>
<evidence type="ECO:0000256" key="2">
    <source>
        <dbReference type="ARBA" id="ARBA00009444"/>
    </source>
</evidence>
<proteinExistence type="inferred from homology"/>
<dbReference type="InterPro" id="IPR028144">
    <property type="entry name" value="CYSTM_dom"/>
</dbReference>
<evidence type="ECO:0000313" key="7">
    <source>
        <dbReference type="Proteomes" id="UP000694546"/>
    </source>
</evidence>
<dbReference type="GO" id="GO:0016020">
    <property type="term" value="C:membrane"/>
    <property type="evidence" value="ECO:0007669"/>
    <property type="project" value="UniProtKB-SubCell"/>
</dbReference>
<sequence>MESAWPRRETIEFSLLNITRGENSHDCIGTIDHYFPLSLKLTVALSFSPSLAPFYNFLYLSLPSPPMCLPPSPSLPPVYVVEERRRDDSGDTCLTACWTALCCCCLWDMLT</sequence>
<evidence type="ECO:0000313" key="6">
    <source>
        <dbReference type="Ensembl" id="ENSGMOP00000038991.1"/>
    </source>
</evidence>
<dbReference type="Ensembl" id="ENSGMOT00000051535.1">
    <property type="protein sequence ID" value="ENSGMOP00000038991.1"/>
    <property type="gene ID" value="ENSGMOG00000025642.1"/>
</dbReference>
<protein>
    <recommendedName>
        <fullName evidence="3">Cysteine-rich and transmembrane domain-containing protein 1</fullName>
    </recommendedName>
</protein>
<dbReference type="GO" id="GO:0070062">
    <property type="term" value="C:extracellular exosome"/>
    <property type="evidence" value="ECO:0007669"/>
    <property type="project" value="TreeGrafter"/>
</dbReference>
<comment type="similarity">
    <text evidence="2">Belongs to the CYSTM1 family.</text>
</comment>
<dbReference type="PANTHER" id="PTHR47564:SF1">
    <property type="entry name" value="CYSTEINE-RICH AND TRANSMEMBRANE DOMAIN-CONTAINING PROTEIN 1"/>
    <property type="match status" value="1"/>
</dbReference>
<reference evidence="6" key="2">
    <citation type="submission" date="2025-09" db="UniProtKB">
        <authorList>
            <consortium name="Ensembl"/>
        </authorList>
    </citation>
    <scope>IDENTIFICATION</scope>
</reference>
<comment type="subcellular location">
    <subcellularLocation>
        <location evidence="1">Membrane</location>
    </subcellularLocation>
</comment>
<organism evidence="6 7">
    <name type="scientific">Gadus morhua</name>
    <name type="common">Atlantic cod</name>
    <dbReference type="NCBI Taxonomy" id="8049"/>
    <lineage>
        <taxon>Eukaryota</taxon>
        <taxon>Metazoa</taxon>
        <taxon>Chordata</taxon>
        <taxon>Craniata</taxon>
        <taxon>Vertebrata</taxon>
        <taxon>Euteleostomi</taxon>
        <taxon>Actinopterygii</taxon>
        <taxon>Neopterygii</taxon>
        <taxon>Teleostei</taxon>
        <taxon>Neoteleostei</taxon>
        <taxon>Acanthomorphata</taxon>
        <taxon>Zeiogadaria</taxon>
        <taxon>Gadariae</taxon>
        <taxon>Gadiformes</taxon>
        <taxon>Gadoidei</taxon>
        <taxon>Gadidae</taxon>
        <taxon>Gadus</taxon>
    </lineage>
</organism>